<dbReference type="GeneID" id="98141963"/>
<dbReference type="PANTHER" id="PTHR47706">
    <property type="entry name" value="NMRA-LIKE FAMILY PROTEIN"/>
    <property type="match status" value="1"/>
</dbReference>
<dbReference type="CDD" id="cd05259">
    <property type="entry name" value="PCBER_SDR_a"/>
    <property type="match status" value="1"/>
</dbReference>
<feature type="domain" description="NmrA-like" evidence="3">
    <location>
        <begin position="6"/>
        <end position="233"/>
    </location>
</feature>
<evidence type="ECO:0000313" key="5">
    <source>
        <dbReference type="Proteomes" id="UP001610432"/>
    </source>
</evidence>
<sequence length="306" mass="33587">MTDEIKSVIVMGAGGNVGAILIPALLEAGFTVSALIRPSTNATFPAGVVIHRAEYSDFAALVTAFRGQDAVISAVGTFSVLLQQTAVDAAVAAKVKRFIPSEYGGDTSRPENVSFESFPAEKRKVVAHLQSKEAEGLTWSAICTGAFFNWLLELENAAMGWDLKAQKVTIFDSGNQPFDVSTLSQVTRSIVSTLQHKEETKNTYVYVRSFTVTQNKLLATLERLSGKKFEVARESTEMIAARGLEHLKQGDFENGYPEIVTAVGYGPWGFLDFKERAEKWNEVLGLPKEENLDSMIEEVLKRKNII</sequence>
<dbReference type="InterPro" id="IPR051609">
    <property type="entry name" value="NmrA/Isoflavone_reductase-like"/>
</dbReference>
<dbReference type="Gene3D" id="3.90.25.10">
    <property type="entry name" value="UDP-galactose 4-epimerase, domain 1"/>
    <property type="match status" value="1"/>
</dbReference>
<dbReference type="Gene3D" id="3.40.50.720">
    <property type="entry name" value="NAD(P)-binding Rossmann-like Domain"/>
    <property type="match status" value="1"/>
</dbReference>
<dbReference type="PANTHER" id="PTHR47706:SF9">
    <property type="entry name" value="NMRA-LIKE DOMAIN-CONTAINING PROTEIN-RELATED"/>
    <property type="match status" value="1"/>
</dbReference>
<dbReference type="RefSeq" id="XP_070881428.1">
    <property type="nucleotide sequence ID" value="XM_071026891.1"/>
</dbReference>
<dbReference type="InterPro" id="IPR036291">
    <property type="entry name" value="NAD(P)-bd_dom_sf"/>
</dbReference>
<evidence type="ECO:0000259" key="3">
    <source>
        <dbReference type="Pfam" id="PF05368"/>
    </source>
</evidence>
<gene>
    <name evidence="4" type="ORF">BJX67DRAFT_296607</name>
</gene>
<proteinExistence type="predicted"/>
<dbReference type="Proteomes" id="UP001610432">
    <property type="component" value="Unassembled WGS sequence"/>
</dbReference>
<keyword evidence="2" id="KW-0560">Oxidoreductase</keyword>
<dbReference type="InterPro" id="IPR045312">
    <property type="entry name" value="PCBER-like"/>
</dbReference>
<evidence type="ECO:0000256" key="1">
    <source>
        <dbReference type="ARBA" id="ARBA00022857"/>
    </source>
</evidence>
<reference evidence="4 5" key="1">
    <citation type="submission" date="2024-07" db="EMBL/GenBank/DDBJ databases">
        <title>Section-level genome sequencing and comparative genomics of Aspergillus sections Usti and Cavernicolus.</title>
        <authorList>
            <consortium name="Lawrence Berkeley National Laboratory"/>
            <person name="Nybo J.L."/>
            <person name="Vesth T.C."/>
            <person name="Theobald S."/>
            <person name="Frisvad J.C."/>
            <person name="Larsen T.O."/>
            <person name="Kjaerboelling I."/>
            <person name="Rothschild-Mancinelli K."/>
            <person name="Lyhne E.K."/>
            <person name="Kogle M.E."/>
            <person name="Barry K."/>
            <person name="Clum A."/>
            <person name="Na H."/>
            <person name="Ledsgaard L."/>
            <person name="Lin J."/>
            <person name="Lipzen A."/>
            <person name="Kuo A."/>
            <person name="Riley R."/>
            <person name="Mondo S."/>
            <person name="Labutti K."/>
            <person name="Haridas S."/>
            <person name="Pangalinan J."/>
            <person name="Salamov A.A."/>
            <person name="Simmons B.A."/>
            <person name="Magnuson J.K."/>
            <person name="Chen J."/>
            <person name="Drula E."/>
            <person name="Henrissat B."/>
            <person name="Wiebenga A."/>
            <person name="Lubbers R.J."/>
            <person name="Gomes A.C."/>
            <person name="Macurrencykelacurrency M.R."/>
            <person name="Stajich J."/>
            <person name="Grigoriev I.V."/>
            <person name="Mortensen U.H."/>
            <person name="De Vries R.P."/>
            <person name="Baker S.E."/>
            <person name="Andersen M.R."/>
        </authorList>
    </citation>
    <scope>NUCLEOTIDE SEQUENCE [LARGE SCALE GENOMIC DNA]</scope>
    <source>
        <strain evidence="4 5">CBS 449.75</strain>
    </source>
</reference>
<evidence type="ECO:0000256" key="2">
    <source>
        <dbReference type="ARBA" id="ARBA00023002"/>
    </source>
</evidence>
<name>A0ABR4LD29_9EURO</name>
<organism evidence="4 5">
    <name type="scientific">Aspergillus lucknowensis</name>
    <dbReference type="NCBI Taxonomy" id="176173"/>
    <lineage>
        <taxon>Eukaryota</taxon>
        <taxon>Fungi</taxon>
        <taxon>Dikarya</taxon>
        <taxon>Ascomycota</taxon>
        <taxon>Pezizomycotina</taxon>
        <taxon>Eurotiomycetes</taxon>
        <taxon>Eurotiomycetidae</taxon>
        <taxon>Eurotiales</taxon>
        <taxon>Aspergillaceae</taxon>
        <taxon>Aspergillus</taxon>
        <taxon>Aspergillus subgen. Nidulantes</taxon>
    </lineage>
</organism>
<comment type="caution">
    <text evidence="4">The sequence shown here is derived from an EMBL/GenBank/DDBJ whole genome shotgun (WGS) entry which is preliminary data.</text>
</comment>
<dbReference type="Pfam" id="PF05368">
    <property type="entry name" value="NmrA"/>
    <property type="match status" value="1"/>
</dbReference>
<keyword evidence="1" id="KW-0521">NADP</keyword>
<dbReference type="SUPFAM" id="SSF51735">
    <property type="entry name" value="NAD(P)-binding Rossmann-fold domains"/>
    <property type="match status" value="1"/>
</dbReference>
<keyword evidence="5" id="KW-1185">Reference proteome</keyword>
<dbReference type="EMBL" id="JBFXLQ010000067">
    <property type="protein sequence ID" value="KAL2862449.1"/>
    <property type="molecule type" value="Genomic_DNA"/>
</dbReference>
<dbReference type="InterPro" id="IPR008030">
    <property type="entry name" value="NmrA-like"/>
</dbReference>
<accession>A0ABR4LD29</accession>
<evidence type="ECO:0000313" key="4">
    <source>
        <dbReference type="EMBL" id="KAL2862449.1"/>
    </source>
</evidence>
<protein>
    <submittedName>
        <fullName evidence="4">NmrA-like family protein</fullName>
    </submittedName>
</protein>